<organism evidence="8 9">
    <name type="scientific">Oceanobacillus kapialis</name>
    <dbReference type="NCBI Taxonomy" id="481353"/>
    <lineage>
        <taxon>Bacteria</taxon>
        <taxon>Bacillati</taxon>
        <taxon>Bacillota</taxon>
        <taxon>Bacilli</taxon>
        <taxon>Bacillales</taxon>
        <taxon>Bacillaceae</taxon>
        <taxon>Oceanobacillus</taxon>
    </lineage>
</organism>
<evidence type="ECO:0000256" key="6">
    <source>
        <dbReference type="SAM" id="Phobius"/>
    </source>
</evidence>
<gene>
    <name evidence="8" type="ORF">ACFSUN_19475</name>
</gene>
<evidence type="ECO:0000256" key="2">
    <source>
        <dbReference type="ARBA" id="ARBA00022692"/>
    </source>
</evidence>
<protein>
    <submittedName>
        <fullName evidence="8">Lipopolysaccharide assembly LapA domain-containing protein</fullName>
    </submittedName>
</protein>
<dbReference type="PANTHER" id="PTHR41335">
    <property type="entry name" value="MEMBRANE PROTEIN-RELATED"/>
    <property type="match status" value="1"/>
</dbReference>
<comment type="caution">
    <text evidence="8">The sequence shown here is derived from an EMBL/GenBank/DDBJ whole genome shotgun (WGS) entry which is preliminary data.</text>
</comment>
<evidence type="ECO:0000256" key="5">
    <source>
        <dbReference type="SAM" id="MobiDB-lite"/>
    </source>
</evidence>
<dbReference type="Pfam" id="PF06305">
    <property type="entry name" value="LapA_dom"/>
    <property type="match status" value="1"/>
</dbReference>
<keyword evidence="1" id="KW-1003">Cell membrane</keyword>
<evidence type="ECO:0000256" key="1">
    <source>
        <dbReference type="ARBA" id="ARBA00022475"/>
    </source>
</evidence>
<evidence type="ECO:0000313" key="9">
    <source>
        <dbReference type="Proteomes" id="UP001597451"/>
    </source>
</evidence>
<evidence type="ECO:0000259" key="7">
    <source>
        <dbReference type="Pfam" id="PF06305"/>
    </source>
</evidence>
<proteinExistence type="predicted"/>
<feature type="transmembrane region" description="Helical" evidence="6">
    <location>
        <begin position="7"/>
        <end position="35"/>
    </location>
</feature>
<evidence type="ECO:0000313" key="8">
    <source>
        <dbReference type="EMBL" id="MFD2630953.1"/>
    </source>
</evidence>
<evidence type="ECO:0000256" key="3">
    <source>
        <dbReference type="ARBA" id="ARBA00022989"/>
    </source>
</evidence>
<name>A0ABW5Q693_9BACI</name>
<evidence type="ECO:0000256" key="4">
    <source>
        <dbReference type="ARBA" id="ARBA00023136"/>
    </source>
</evidence>
<dbReference type="RefSeq" id="WP_379564671.1">
    <property type="nucleotide sequence ID" value="NZ_CP085256.1"/>
</dbReference>
<dbReference type="InterPro" id="IPR010445">
    <property type="entry name" value="LapA_dom"/>
</dbReference>
<accession>A0ABW5Q693</accession>
<keyword evidence="9" id="KW-1185">Reference proteome</keyword>
<keyword evidence="3 6" id="KW-1133">Transmembrane helix</keyword>
<reference evidence="9" key="1">
    <citation type="journal article" date="2019" name="Int. J. Syst. Evol. Microbiol.">
        <title>The Global Catalogue of Microorganisms (GCM) 10K type strain sequencing project: providing services to taxonomists for standard genome sequencing and annotation.</title>
        <authorList>
            <consortium name="The Broad Institute Genomics Platform"/>
            <consortium name="The Broad Institute Genome Sequencing Center for Infectious Disease"/>
            <person name="Wu L."/>
            <person name="Ma J."/>
        </authorList>
    </citation>
    <scope>NUCLEOTIDE SEQUENCE [LARGE SCALE GENOMIC DNA]</scope>
    <source>
        <strain evidence="9">TISTR 1858</strain>
    </source>
</reference>
<keyword evidence="2 6" id="KW-0812">Transmembrane</keyword>
<keyword evidence="4 6" id="KW-0472">Membrane</keyword>
<dbReference type="Proteomes" id="UP001597451">
    <property type="component" value="Unassembled WGS sequence"/>
</dbReference>
<feature type="domain" description="Lipopolysaccharide assembly protein A" evidence="7">
    <location>
        <begin position="24"/>
        <end position="83"/>
    </location>
</feature>
<feature type="region of interest" description="Disordered" evidence="5">
    <location>
        <begin position="78"/>
        <end position="112"/>
    </location>
</feature>
<sequence>MKGQSYVILAIIFGIIVAVFAVTNVEAVEVSYLFWTAESPLILIILFSVLMGGIITAAVGAVRLFRLQRQVRNLQKENDTLHHRLQENGVESTETVDHNIDGNPINQTDESR</sequence>
<dbReference type="PANTHER" id="PTHR41335:SF1">
    <property type="entry name" value="MEMBRANE PROTEIN"/>
    <property type="match status" value="1"/>
</dbReference>
<feature type="transmembrane region" description="Helical" evidence="6">
    <location>
        <begin position="41"/>
        <end position="65"/>
    </location>
</feature>
<dbReference type="EMBL" id="JBHUMX010000045">
    <property type="protein sequence ID" value="MFD2630953.1"/>
    <property type="molecule type" value="Genomic_DNA"/>
</dbReference>